<gene>
    <name evidence="4" type="ORF">IV45_GL000085</name>
</gene>
<sequence length="633" mass="73900">MNLVFIAKWENVPQLETCVKSIAYYNSDVNYYVLNADIAQEWFFHLNQLLKPFNSRVIDTKIPSDQLATQLPVQIKLGQTKQLAHLDKALFLSLDTLVTGNLADLFHYQLGEKLWALSLNQQAILINLQAVRQNEFLQENQLGPDSLTSPLVDKLAELGRDLPTKFISDSGDSVVQLLDQPWKDEINDHNQLWWQFFATDWPVIQKRELLVPAQTLENSTPKTADKDNRMQFIMAANYNYQPAFLTTIKSLLFHNQNVDIHLINPDIPQTWFNAINHQIWPSRLIDVKISPDMLNVKDVKTYSSDKLGHVNNMTNALLYLHELIKCPRALYLDSDVIVKRNLRAFYDLDLKGHPFAASRELFNYPMINVGVMLLDLDRLRQIPQLSAKMVDYYQHHDVSTASESIISHFFLNQYLELSFTYDYQIGSEKEWEQTYDFNQMDRHFEQCYCLHYVTGDKPWKTVSITRHRQLWWSYFDLSWLAIRHQRSLPLKTRFNSSQRVMICTGAEKIEHFEQIVNTLPEIEFYVTAHTPVSWTLMRMIQYPNVHIYPEVRMPVHKRISQISSVILDIGYGDKDNQLMLDALNDGKFVLSFNTTQASSKLTSYPNYLVFDYDQVQDFIDTLHYLVSYGDLSN</sequence>
<proteinExistence type="predicted"/>
<dbReference type="Gene3D" id="3.90.550.10">
    <property type="entry name" value="Spore Coat Polysaccharide Biosynthesis Protein SpsA, Chain A"/>
    <property type="match status" value="2"/>
</dbReference>
<name>A0A0R2IAQ9_9LACO</name>
<dbReference type="GO" id="GO:0016757">
    <property type="term" value="F:glycosyltransferase activity"/>
    <property type="evidence" value="ECO:0007669"/>
    <property type="project" value="UniProtKB-KW"/>
</dbReference>
<dbReference type="PATRIC" id="fig|396268.3.peg.86"/>
<organism evidence="4 5">
    <name type="scientific">Limosilactobacillus secaliphilus</name>
    <dbReference type="NCBI Taxonomy" id="396268"/>
    <lineage>
        <taxon>Bacteria</taxon>
        <taxon>Bacillati</taxon>
        <taxon>Bacillota</taxon>
        <taxon>Bacilli</taxon>
        <taxon>Lactobacillales</taxon>
        <taxon>Lactobacillaceae</taxon>
        <taxon>Limosilactobacillus</taxon>
    </lineage>
</organism>
<keyword evidence="2 4" id="KW-0808">Transferase</keyword>
<evidence type="ECO:0000313" key="5">
    <source>
        <dbReference type="Proteomes" id="UP000050934"/>
    </source>
</evidence>
<dbReference type="InterPro" id="IPR050748">
    <property type="entry name" value="Glycosyltrans_8_dom-fam"/>
</dbReference>
<dbReference type="Proteomes" id="UP000050934">
    <property type="component" value="Unassembled WGS sequence"/>
</dbReference>
<evidence type="ECO:0000256" key="1">
    <source>
        <dbReference type="ARBA" id="ARBA00022676"/>
    </source>
</evidence>
<dbReference type="InterPro" id="IPR029044">
    <property type="entry name" value="Nucleotide-diphossugar_trans"/>
</dbReference>
<dbReference type="PANTHER" id="PTHR13778:SF47">
    <property type="entry name" value="LIPOPOLYSACCHARIDE 1,3-GALACTOSYLTRANSFERASE"/>
    <property type="match status" value="1"/>
</dbReference>
<dbReference type="AlphaFoldDB" id="A0A0R2IAQ9"/>
<dbReference type="SUPFAM" id="SSF53448">
    <property type="entry name" value="Nucleotide-diphospho-sugar transferases"/>
    <property type="match status" value="2"/>
</dbReference>
<evidence type="ECO:0000256" key="2">
    <source>
        <dbReference type="ARBA" id="ARBA00022679"/>
    </source>
</evidence>
<keyword evidence="5" id="KW-1185">Reference proteome</keyword>
<dbReference type="RefSeq" id="WP_057740398.1">
    <property type="nucleotide sequence ID" value="NZ_JQBW01000006.1"/>
</dbReference>
<reference evidence="4 5" key="1">
    <citation type="journal article" date="2015" name="Genome Announc.">
        <title>Expanding the biotechnology potential of lactobacilli through comparative genomics of 213 strains and associated genera.</title>
        <authorList>
            <person name="Sun Z."/>
            <person name="Harris H.M."/>
            <person name="McCann A."/>
            <person name="Guo C."/>
            <person name="Argimon S."/>
            <person name="Zhang W."/>
            <person name="Yang X."/>
            <person name="Jeffery I.B."/>
            <person name="Cooney J.C."/>
            <person name="Kagawa T.F."/>
            <person name="Liu W."/>
            <person name="Song Y."/>
            <person name="Salvetti E."/>
            <person name="Wrobel A."/>
            <person name="Rasinkangas P."/>
            <person name="Parkhill J."/>
            <person name="Rea M.C."/>
            <person name="O'Sullivan O."/>
            <person name="Ritari J."/>
            <person name="Douillard F.P."/>
            <person name="Paul Ross R."/>
            <person name="Yang R."/>
            <person name="Briner A.E."/>
            <person name="Felis G.E."/>
            <person name="de Vos W.M."/>
            <person name="Barrangou R."/>
            <person name="Klaenhammer T.R."/>
            <person name="Caufield P.W."/>
            <person name="Cui Y."/>
            <person name="Zhang H."/>
            <person name="O'Toole P.W."/>
        </authorList>
    </citation>
    <scope>NUCLEOTIDE SEQUENCE [LARGE SCALE GENOMIC DNA]</scope>
    <source>
        <strain evidence="4 5">DSM 17896</strain>
    </source>
</reference>
<evidence type="ECO:0000256" key="3">
    <source>
        <dbReference type="ARBA" id="ARBA00022723"/>
    </source>
</evidence>
<accession>A0A0R2IAQ9</accession>
<keyword evidence="3" id="KW-0479">Metal-binding</keyword>
<dbReference type="PANTHER" id="PTHR13778">
    <property type="entry name" value="GLYCOSYLTRANSFERASE 8 DOMAIN-CONTAINING PROTEIN"/>
    <property type="match status" value="1"/>
</dbReference>
<comment type="caution">
    <text evidence="4">The sequence shown here is derived from an EMBL/GenBank/DDBJ whole genome shotgun (WGS) entry which is preliminary data.</text>
</comment>
<dbReference type="GO" id="GO:0046872">
    <property type="term" value="F:metal ion binding"/>
    <property type="evidence" value="ECO:0007669"/>
    <property type="project" value="UniProtKB-KW"/>
</dbReference>
<dbReference type="STRING" id="396268.IV45_GL000085"/>
<dbReference type="EMBL" id="JQBW01000006">
    <property type="protein sequence ID" value="KRN59050.1"/>
    <property type="molecule type" value="Genomic_DNA"/>
</dbReference>
<dbReference type="InterPro" id="IPR002495">
    <property type="entry name" value="Glyco_trans_8"/>
</dbReference>
<keyword evidence="1" id="KW-0328">Glycosyltransferase</keyword>
<protein>
    <submittedName>
        <fullName evidence="4">Family 8 glycosyl transferase</fullName>
    </submittedName>
</protein>
<evidence type="ECO:0000313" key="4">
    <source>
        <dbReference type="EMBL" id="KRN59050.1"/>
    </source>
</evidence>
<dbReference type="Pfam" id="PF01501">
    <property type="entry name" value="Glyco_transf_8"/>
    <property type="match status" value="1"/>
</dbReference>